<keyword evidence="2" id="KW-1185">Reference proteome</keyword>
<reference evidence="1 2" key="1">
    <citation type="submission" date="2024-11" db="EMBL/GenBank/DDBJ databases">
        <title>A near-complete genome assembly of Cinchona calisaya.</title>
        <authorList>
            <person name="Lian D.C."/>
            <person name="Zhao X.W."/>
            <person name="Wei L."/>
        </authorList>
    </citation>
    <scope>NUCLEOTIDE SEQUENCE [LARGE SCALE GENOMIC DNA]</scope>
    <source>
        <tissue evidence="1">Nenye</tissue>
    </source>
</reference>
<evidence type="ECO:0000313" key="2">
    <source>
        <dbReference type="Proteomes" id="UP001630127"/>
    </source>
</evidence>
<proteinExistence type="predicted"/>
<dbReference type="EMBL" id="JBJUIK010000004">
    <property type="protein sequence ID" value="KAL3529435.1"/>
    <property type="molecule type" value="Genomic_DNA"/>
</dbReference>
<name>A0ABD3AFV6_9GENT</name>
<gene>
    <name evidence="1" type="ORF">ACH5RR_008757</name>
</gene>
<comment type="caution">
    <text evidence="1">The sequence shown here is derived from an EMBL/GenBank/DDBJ whole genome shotgun (WGS) entry which is preliminary data.</text>
</comment>
<accession>A0ABD3AFV6</accession>
<dbReference type="Proteomes" id="UP001630127">
    <property type="component" value="Unassembled WGS sequence"/>
</dbReference>
<sequence>MLIRKKKSKIVIVILFYKLAEGNQRILIKKNVTAAGLEHAETETHFADNSMLCQGDGQCLSNEKMFDDNTSLADDNGIFSDENLIEMLGAISRELGLSSRV</sequence>
<evidence type="ECO:0000313" key="1">
    <source>
        <dbReference type="EMBL" id="KAL3529435.1"/>
    </source>
</evidence>
<dbReference type="AlphaFoldDB" id="A0ABD3AFV6"/>
<protein>
    <submittedName>
        <fullName evidence="1">Uncharacterized protein</fullName>
    </submittedName>
</protein>
<organism evidence="1 2">
    <name type="scientific">Cinchona calisaya</name>
    <dbReference type="NCBI Taxonomy" id="153742"/>
    <lineage>
        <taxon>Eukaryota</taxon>
        <taxon>Viridiplantae</taxon>
        <taxon>Streptophyta</taxon>
        <taxon>Embryophyta</taxon>
        <taxon>Tracheophyta</taxon>
        <taxon>Spermatophyta</taxon>
        <taxon>Magnoliopsida</taxon>
        <taxon>eudicotyledons</taxon>
        <taxon>Gunneridae</taxon>
        <taxon>Pentapetalae</taxon>
        <taxon>asterids</taxon>
        <taxon>lamiids</taxon>
        <taxon>Gentianales</taxon>
        <taxon>Rubiaceae</taxon>
        <taxon>Cinchonoideae</taxon>
        <taxon>Cinchoneae</taxon>
        <taxon>Cinchona</taxon>
    </lineage>
</organism>